<proteinExistence type="predicted"/>
<dbReference type="AlphaFoldDB" id="A0A9P6AI32"/>
<evidence type="ECO:0000313" key="2">
    <source>
        <dbReference type="EMBL" id="KAF9506128.1"/>
    </source>
</evidence>
<sequence>MPVASRTYMNPSISHQDWTGSWLDDEHILFVEGSAVGLVILAVSLGSGGGHSSKL</sequence>
<keyword evidence="1" id="KW-0812">Transmembrane</keyword>
<dbReference type="Proteomes" id="UP000886523">
    <property type="component" value="Unassembled WGS sequence"/>
</dbReference>
<dbReference type="EMBL" id="MU129123">
    <property type="protein sequence ID" value="KAF9506128.1"/>
    <property type="molecule type" value="Genomic_DNA"/>
</dbReference>
<evidence type="ECO:0000313" key="3">
    <source>
        <dbReference type="Proteomes" id="UP000886523"/>
    </source>
</evidence>
<keyword evidence="1" id="KW-0472">Membrane</keyword>
<accession>A0A9P6AI32</accession>
<reference evidence="2" key="1">
    <citation type="journal article" date="2020" name="Nat. Commun.">
        <title>Large-scale genome sequencing of mycorrhizal fungi provides insights into the early evolution of symbiotic traits.</title>
        <authorList>
            <person name="Miyauchi S."/>
            <person name="Kiss E."/>
            <person name="Kuo A."/>
            <person name="Drula E."/>
            <person name="Kohler A."/>
            <person name="Sanchez-Garcia M."/>
            <person name="Morin E."/>
            <person name="Andreopoulos B."/>
            <person name="Barry K.W."/>
            <person name="Bonito G."/>
            <person name="Buee M."/>
            <person name="Carver A."/>
            <person name="Chen C."/>
            <person name="Cichocki N."/>
            <person name="Clum A."/>
            <person name="Culley D."/>
            <person name="Crous P.W."/>
            <person name="Fauchery L."/>
            <person name="Girlanda M."/>
            <person name="Hayes R.D."/>
            <person name="Keri Z."/>
            <person name="LaButti K."/>
            <person name="Lipzen A."/>
            <person name="Lombard V."/>
            <person name="Magnuson J."/>
            <person name="Maillard F."/>
            <person name="Murat C."/>
            <person name="Nolan M."/>
            <person name="Ohm R.A."/>
            <person name="Pangilinan J."/>
            <person name="Pereira M.F."/>
            <person name="Perotto S."/>
            <person name="Peter M."/>
            <person name="Pfister S."/>
            <person name="Riley R."/>
            <person name="Sitrit Y."/>
            <person name="Stielow J.B."/>
            <person name="Szollosi G."/>
            <person name="Zifcakova L."/>
            <person name="Stursova M."/>
            <person name="Spatafora J.W."/>
            <person name="Tedersoo L."/>
            <person name="Vaario L.M."/>
            <person name="Yamada A."/>
            <person name="Yan M."/>
            <person name="Wang P."/>
            <person name="Xu J."/>
            <person name="Bruns T."/>
            <person name="Baldrian P."/>
            <person name="Vilgalys R."/>
            <person name="Dunand C."/>
            <person name="Henrissat B."/>
            <person name="Grigoriev I.V."/>
            <person name="Hibbett D."/>
            <person name="Nagy L.G."/>
            <person name="Martin F.M."/>
        </authorList>
    </citation>
    <scope>NUCLEOTIDE SEQUENCE</scope>
    <source>
        <strain evidence="2">UP504</strain>
    </source>
</reference>
<keyword evidence="3" id="KW-1185">Reference proteome</keyword>
<comment type="caution">
    <text evidence="2">The sequence shown here is derived from an EMBL/GenBank/DDBJ whole genome shotgun (WGS) entry which is preliminary data.</text>
</comment>
<evidence type="ECO:0000256" key="1">
    <source>
        <dbReference type="SAM" id="Phobius"/>
    </source>
</evidence>
<protein>
    <submittedName>
        <fullName evidence="2">Uncharacterized protein</fullName>
    </submittedName>
</protein>
<organism evidence="2 3">
    <name type="scientific">Hydnum rufescens UP504</name>
    <dbReference type="NCBI Taxonomy" id="1448309"/>
    <lineage>
        <taxon>Eukaryota</taxon>
        <taxon>Fungi</taxon>
        <taxon>Dikarya</taxon>
        <taxon>Basidiomycota</taxon>
        <taxon>Agaricomycotina</taxon>
        <taxon>Agaricomycetes</taxon>
        <taxon>Cantharellales</taxon>
        <taxon>Hydnaceae</taxon>
        <taxon>Hydnum</taxon>
    </lineage>
</organism>
<gene>
    <name evidence="2" type="ORF">BS47DRAFT_1353280</name>
</gene>
<keyword evidence="1" id="KW-1133">Transmembrane helix</keyword>
<name>A0A9P6AI32_9AGAM</name>
<feature type="transmembrane region" description="Helical" evidence="1">
    <location>
        <begin position="27"/>
        <end position="46"/>
    </location>
</feature>